<evidence type="ECO:0000313" key="2">
    <source>
        <dbReference type="EMBL" id="JAD88910.1"/>
    </source>
</evidence>
<organism evidence="2">
    <name type="scientific">Arundo donax</name>
    <name type="common">Giant reed</name>
    <name type="synonym">Donax arundinaceus</name>
    <dbReference type="NCBI Taxonomy" id="35708"/>
    <lineage>
        <taxon>Eukaryota</taxon>
        <taxon>Viridiplantae</taxon>
        <taxon>Streptophyta</taxon>
        <taxon>Embryophyta</taxon>
        <taxon>Tracheophyta</taxon>
        <taxon>Spermatophyta</taxon>
        <taxon>Magnoliopsida</taxon>
        <taxon>Liliopsida</taxon>
        <taxon>Poales</taxon>
        <taxon>Poaceae</taxon>
        <taxon>PACMAD clade</taxon>
        <taxon>Arundinoideae</taxon>
        <taxon>Arundineae</taxon>
        <taxon>Arundo</taxon>
    </lineage>
</organism>
<dbReference type="AlphaFoldDB" id="A0A0A9DTB8"/>
<protein>
    <submittedName>
        <fullName evidence="2">Uncharacterized protein</fullName>
    </submittedName>
</protein>
<feature type="region of interest" description="Disordered" evidence="1">
    <location>
        <begin position="1"/>
        <end position="32"/>
    </location>
</feature>
<sequence>MKPIKTNIKRETKKGTTTITTKPFSLKQVRVS</sequence>
<reference evidence="2" key="2">
    <citation type="journal article" date="2015" name="Data Brief">
        <title>Shoot transcriptome of the giant reed, Arundo donax.</title>
        <authorList>
            <person name="Barrero R.A."/>
            <person name="Guerrero F.D."/>
            <person name="Moolhuijzen P."/>
            <person name="Goolsby J.A."/>
            <person name="Tidwell J."/>
            <person name="Bellgard S.E."/>
            <person name="Bellgard M.I."/>
        </authorList>
    </citation>
    <scope>NUCLEOTIDE SEQUENCE</scope>
    <source>
        <tissue evidence="2">Shoot tissue taken approximately 20 cm above the soil surface</tissue>
    </source>
</reference>
<accession>A0A0A9DTB8</accession>
<dbReference type="EMBL" id="GBRH01208985">
    <property type="protein sequence ID" value="JAD88910.1"/>
    <property type="molecule type" value="Transcribed_RNA"/>
</dbReference>
<reference evidence="2" key="1">
    <citation type="submission" date="2014-09" db="EMBL/GenBank/DDBJ databases">
        <authorList>
            <person name="Magalhaes I.L.F."/>
            <person name="Oliveira U."/>
            <person name="Santos F.R."/>
            <person name="Vidigal T.H.D.A."/>
            <person name="Brescovit A.D."/>
            <person name="Santos A.J."/>
        </authorList>
    </citation>
    <scope>NUCLEOTIDE SEQUENCE</scope>
    <source>
        <tissue evidence="2">Shoot tissue taken approximately 20 cm above the soil surface</tissue>
    </source>
</reference>
<evidence type="ECO:0000256" key="1">
    <source>
        <dbReference type="SAM" id="MobiDB-lite"/>
    </source>
</evidence>
<proteinExistence type="predicted"/>
<name>A0A0A9DTB8_ARUDO</name>